<dbReference type="EMBL" id="OE006715">
    <property type="protein sequence ID" value="CAD7462825.1"/>
    <property type="molecule type" value="Genomic_DNA"/>
</dbReference>
<reference evidence="1" key="1">
    <citation type="submission" date="2020-11" db="EMBL/GenBank/DDBJ databases">
        <authorList>
            <person name="Tran Van P."/>
        </authorList>
    </citation>
    <scope>NUCLEOTIDE SEQUENCE</scope>
</reference>
<dbReference type="AlphaFoldDB" id="A0A7R9P059"/>
<proteinExistence type="predicted"/>
<protein>
    <submittedName>
        <fullName evidence="1">Uncharacterized protein</fullName>
    </submittedName>
</protein>
<name>A0A7R9P059_9NEOP</name>
<organism evidence="1">
    <name type="scientific">Timema tahoe</name>
    <dbReference type="NCBI Taxonomy" id="61484"/>
    <lineage>
        <taxon>Eukaryota</taxon>
        <taxon>Metazoa</taxon>
        <taxon>Ecdysozoa</taxon>
        <taxon>Arthropoda</taxon>
        <taxon>Hexapoda</taxon>
        <taxon>Insecta</taxon>
        <taxon>Pterygota</taxon>
        <taxon>Neoptera</taxon>
        <taxon>Polyneoptera</taxon>
        <taxon>Phasmatodea</taxon>
        <taxon>Timematodea</taxon>
        <taxon>Timematoidea</taxon>
        <taxon>Timematidae</taxon>
        <taxon>Timema</taxon>
    </lineage>
</organism>
<evidence type="ECO:0000313" key="1">
    <source>
        <dbReference type="EMBL" id="CAD7462825.1"/>
    </source>
</evidence>
<accession>A0A7R9P059</accession>
<sequence>MDSAIVSRRDVILEYLFHTVSVNPVVPYNILALEYGSERTLILEFGESYFPLAVESAVRSLDYVTPWLTRGESLPTAGRYKEGPRQPCILTTLADMTLWNKEIDPSGERIWRNFVQVGSLDCIHGHHSYNL</sequence>
<gene>
    <name evidence="1" type="ORF">TTEB3V08_LOCUS10715</name>
</gene>